<evidence type="ECO:0000313" key="7">
    <source>
        <dbReference type="EMBL" id="QQP49336.1"/>
    </source>
</evidence>
<dbReference type="AlphaFoldDB" id="A0A7T8HGF3"/>
<dbReference type="GO" id="GO:0000287">
    <property type="term" value="F:magnesium ion binding"/>
    <property type="evidence" value="ECO:0007669"/>
    <property type="project" value="InterPro"/>
</dbReference>
<dbReference type="GO" id="GO:0005739">
    <property type="term" value="C:mitochondrion"/>
    <property type="evidence" value="ECO:0007669"/>
    <property type="project" value="TreeGrafter"/>
</dbReference>
<dbReference type="InterPro" id="IPR031167">
    <property type="entry name" value="G_OBG"/>
</dbReference>
<dbReference type="GO" id="GO:0005525">
    <property type="term" value="F:GTP binding"/>
    <property type="evidence" value="ECO:0007669"/>
    <property type="project" value="UniProtKB-KW"/>
</dbReference>
<dbReference type="Pfam" id="PF01926">
    <property type="entry name" value="MMR_HSR1"/>
    <property type="match status" value="1"/>
</dbReference>
<dbReference type="InterPro" id="IPR006169">
    <property type="entry name" value="GTP1_OBG_dom"/>
</dbReference>
<dbReference type="SUPFAM" id="SSF82051">
    <property type="entry name" value="Obg GTP-binding protein N-terminal domain"/>
    <property type="match status" value="1"/>
</dbReference>
<dbReference type="InterPro" id="IPR045086">
    <property type="entry name" value="OBG_GTPase"/>
</dbReference>
<dbReference type="InterPro" id="IPR027417">
    <property type="entry name" value="P-loop_NTPase"/>
</dbReference>
<protein>
    <submittedName>
        <fullName evidence="7">GTPbinding protein 5like</fullName>
    </submittedName>
</protein>
<evidence type="ECO:0000259" key="6">
    <source>
        <dbReference type="PROSITE" id="PS51883"/>
    </source>
</evidence>
<dbReference type="PROSITE" id="PS51710">
    <property type="entry name" value="G_OBG"/>
    <property type="match status" value="1"/>
</dbReference>
<evidence type="ECO:0000313" key="8">
    <source>
        <dbReference type="Proteomes" id="UP000595437"/>
    </source>
</evidence>
<dbReference type="NCBIfam" id="TIGR00231">
    <property type="entry name" value="small_GTP"/>
    <property type="match status" value="1"/>
</dbReference>
<dbReference type="PANTHER" id="PTHR11702:SF31">
    <property type="entry name" value="MITOCHONDRIAL RIBOSOME-ASSOCIATED GTPASE 2"/>
    <property type="match status" value="1"/>
</dbReference>
<accession>A0A7T8HGF3</accession>
<dbReference type="EMBL" id="CP045895">
    <property type="protein sequence ID" value="QQP49336.1"/>
    <property type="molecule type" value="Genomic_DNA"/>
</dbReference>
<dbReference type="PROSITE" id="PS51883">
    <property type="entry name" value="OBG"/>
    <property type="match status" value="1"/>
</dbReference>
<dbReference type="InterPro" id="IPR014100">
    <property type="entry name" value="GTP-bd_Obg/CgtA"/>
</dbReference>
<evidence type="ECO:0000259" key="5">
    <source>
        <dbReference type="PROSITE" id="PS51710"/>
    </source>
</evidence>
<feature type="domain" description="OBG-type G" evidence="5">
    <location>
        <begin position="109"/>
        <end position="275"/>
    </location>
</feature>
<dbReference type="Proteomes" id="UP000595437">
    <property type="component" value="Chromosome 6"/>
</dbReference>
<dbReference type="GO" id="GO:0042254">
    <property type="term" value="P:ribosome biogenesis"/>
    <property type="evidence" value="ECO:0007669"/>
    <property type="project" value="UniProtKB-UniRule"/>
</dbReference>
<dbReference type="OrthoDB" id="347018at2759"/>
<dbReference type="PANTHER" id="PTHR11702">
    <property type="entry name" value="DEVELOPMENTALLY REGULATED GTP-BINDING PROTEIN-RELATED"/>
    <property type="match status" value="1"/>
</dbReference>
<dbReference type="PIRSF" id="PIRSF002401">
    <property type="entry name" value="GTP_bd_Obg/CgtA"/>
    <property type="match status" value="1"/>
</dbReference>
<dbReference type="SUPFAM" id="SSF52540">
    <property type="entry name" value="P-loop containing nucleoside triphosphate hydrolases"/>
    <property type="match status" value="1"/>
</dbReference>
<dbReference type="CDD" id="cd01898">
    <property type="entry name" value="Obg"/>
    <property type="match status" value="1"/>
</dbReference>
<comment type="similarity">
    <text evidence="1">Belongs to the TRAFAC class OBG-HflX-like GTPase superfamily. OBG GTPase family.</text>
</comment>
<dbReference type="InterPro" id="IPR006073">
    <property type="entry name" value="GTP-bd"/>
</dbReference>
<proteinExistence type="inferred from homology"/>
<evidence type="ECO:0000256" key="1">
    <source>
        <dbReference type="ARBA" id="ARBA00007699"/>
    </source>
</evidence>
<dbReference type="Gene3D" id="2.70.210.12">
    <property type="entry name" value="GTP1/OBG domain"/>
    <property type="match status" value="1"/>
</dbReference>
<dbReference type="PRINTS" id="PR00326">
    <property type="entry name" value="GTP1OBG"/>
</dbReference>
<evidence type="ECO:0000256" key="2">
    <source>
        <dbReference type="ARBA" id="ARBA00022517"/>
    </source>
</evidence>
<feature type="non-terminal residue" evidence="7">
    <location>
        <position position="1"/>
    </location>
</feature>
<sequence length="291" mass="31699">ADEKKSSLNHLKTIIKGQSGVNGGSQCMDGKNGEHTIIPVPVGTVLRNDRREVLAELDVKGSAFLAARGGEGGKGNAFFRSSTKQTPTCAEIGAEGEGFPFEIELKTSAHVGLIGFPNAGKSTLLRSVTRAAPKVAAYPFTTLNPHVGVVDFDDYERISIADIPGIIQDSHKNKGLGIAFLRHIERCLCFLYVIDVSQSNPEEALQVLQNELEEYCPGLSSRPHKIIANKMDAEGSEDNFVRLVRHCGKDRVLGISAKHGVNLKAMLDEVRVMYDNHMASRKDGDNRFSQQ</sequence>
<organism evidence="7 8">
    <name type="scientific">Caligus rogercresseyi</name>
    <name type="common">Sea louse</name>
    <dbReference type="NCBI Taxonomy" id="217165"/>
    <lineage>
        <taxon>Eukaryota</taxon>
        <taxon>Metazoa</taxon>
        <taxon>Ecdysozoa</taxon>
        <taxon>Arthropoda</taxon>
        <taxon>Crustacea</taxon>
        <taxon>Multicrustacea</taxon>
        <taxon>Hexanauplia</taxon>
        <taxon>Copepoda</taxon>
        <taxon>Siphonostomatoida</taxon>
        <taxon>Caligidae</taxon>
        <taxon>Caligus</taxon>
    </lineage>
</organism>
<gene>
    <name evidence="7" type="ORF">FKW44_009970</name>
</gene>
<dbReference type="Pfam" id="PF01018">
    <property type="entry name" value="GTP1_OBG"/>
    <property type="match status" value="1"/>
</dbReference>
<keyword evidence="2" id="KW-0690">Ribosome biogenesis</keyword>
<name>A0A7T8HGF3_CALRO</name>
<keyword evidence="4" id="KW-0342">GTP-binding</keyword>
<feature type="domain" description="Obg" evidence="6">
    <location>
        <begin position="1"/>
        <end position="108"/>
    </location>
</feature>
<dbReference type="InterPro" id="IPR005225">
    <property type="entry name" value="Small_GTP-bd"/>
</dbReference>
<dbReference type="GO" id="GO:0003924">
    <property type="term" value="F:GTPase activity"/>
    <property type="evidence" value="ECO:0007669"/>
    <property type="project" value="InterPro"/>
</dbReference>
<dbReference type="InterPro" id="IPR036726">
    <property type="entry name" value="GTP1_OBG_dom_sf"/>
</dbReference>
<dbReference type="Gene3D" id="3.40.50.300">
    <property type="entry name" value="P-loop containing nucleotide triphosphate hydrolases"/>
    <property type="match status" value="1"/>
</dbReference>
<reference evidence="8" key="1">
    <citation type="submission" date="2021-01" db="EMBL/GenBank/DDBJ databases">
        <title>Caligus Genome Assembly.</title>
        <authorList>
            <person name="Gallardo-Escarate C."/>
        </authorList>
    </citation>
    <scope>NUCLEOTIDE SEQUENCE [LARGE SCALE GENOMIC DNA]</scope>
</reference>
<keyword evidence="3" id="KW-0547">Nucleotide-binding</keyword>
<keyword evidence="8" id="KW-1185">Reference proteome</keyword>
<evidence type="ECO:0000256" key="3">
    <source>
        <dbReference type="ARBA" id="ARBA00022741"/>
    </source>
</evidence>
<evidence type="ECO:0000256" key="4">
    <source>
        <dbReference type="ARBA" id="ARBA00023134"/>
    </source>
</evidence>